<evidence type="ECO:0000256" key="2">
    <source>
        <dbReference type="ARBA" id="ARBA00012171"/>
    </source>
</evidence>
<evidence type="ECO:0000256" key="1">
    <source>
        <dbReference type="ARBA" id="ARBA00005213"/>
    </source>
</evidence>
<dbReference type="GO" id="GO:0016990">
    <property type="term" value="F:arginine deiminase activity"/>
    <property type="evidence" value="ECO:0007669"/>
    <property type="project" value="UniProtKB-EC"/>
</dbReference>
<dbReference type="EMBL" id="PSZM01000036">
    <property type="protein sequence ID" value="PQL93082.1"/>
    <property type="molecule type" value="Genomic_DNA"/>
</dbReference>
<dbReference type="RefSeq" id="WP_105192824.1">
    <property type="nucleotide sequence ID" value="NZ_PSZM01000036.1"/>
</dbReference>
<protein>
    <recommendedName>
        <fullName evidence="2">arginine deiminase</fullName>
        <ecNumber evidence="2">3.5.3.6</ecNumber>
    </recommendedName>
</protein>
<dbReference type="AlphaFoldDB" id="A0A2S8ADP4"/>
<comment type="caution">
    <text evidence="4">The sequence shown here is derived from an EMBL/GenBank/DDBJ whole genome shotgun (WGS) entry which is preliminary data.</text>
</comment>
<dbReference type="GO" id="GO:0019546">
    <property type="term" value="P:L-arginine deiminase pathway"/>
    <property type="evidence" value="ECO:0007669"/>
    <property type="project" value="TreeGrafter"/>
</dbReference>
<dbReference type="Proteomes" id="UP000238042">
    <property type="component" value="Unassembled WGS sequence"/>
</dbReference>
<comment type="catalytic activity">
    <reaction evidence="3">
        <text>L-arginine + H2O = L-citrulline + NH4(+)</text>
        <dbReference type="Rhea" id="RHEA:19597"/>
        <dbReference type="ChEBI" id="CHEBI:15377"/>
        <dbReference type="ChEBI" id="CHEBI:28938"/>
        <dbReference type="ChEBI" id="CHEBI:32682"/>
        <dbReference type="ChEBI" id="CHEBI:57743"/>
        <dbReference type="EC" id="3.5.3.6"/>
    </reaction>
</comment>
<dbReference type="GO" id="GO:0016740">
    <property type="term" value="F:transferase activity"/>
    <property type="evidence" value="ECO:0007669"/>
    <property type="project" value="UniProtKB-KW"/>
</dbReference>
<keyword evidence="5" id="KW-1185">Reference proteome</keyword>
<organism evidence="4 5">
    <name type="scientific">Apibacter adventoris</name>
    <dbReference type="NCBI Taxonomy" id="1679466"/>
    <lineage>
        <taxon>Bacteria</taxon>
        <taxon>Pseudomonadati</taxon>
        <taxon>Bacteroidota</taxon>
        <taxon>Flavobacteriia</taxon>
        <taxon>Flavobacteriales</taxon>
        <taxon>Weeksellaceae</taxon>
        <taxon>Apibacter</taxon>
    </lineage>
</organism>
<evidence type="ECO:0000313" key="4">
    <source>
        <dbReference type="EMBL" id="PQL93082.1"/>
    </source>
</evidence>
<accession>A0A2S8ADP4</accession>
<evidence type="ECO:0000256" key="3">
    <source>
        <dbReference type="ARBA" id="ARBA00049429"/>
    </source>
</evidence>
<keyword evidence="4" id="KW-0808">Transferase</keyword>
<dbReference type="Gene3D" id="3.75.10.10">
    <property type="entry name" value="L-arginine/glycine Amidinotransferase, Chain A"/>
    <property type="match status" value="1"/>
</dbReference>
<dbReference type="PANTHER" id="PTHR47271">
    <property type="entry name" value="ARGININE DEIMINASE"/>
    <property type="match status" value="1"/>
</dbReference>
<reference evidence="4 5" key="1">
    <citation type="submission" date="2018-02" db="EMBL/GenBank/DDBJ databases">
        <title>Genome sequences of Apibacter spp., gut symbionts of Asian honey bees.</title>
        <authorList>
            <person name="Kwong W.K."/>
            <person name="Steele M.I."/>
            <person name="Moran N.A."/>
        </authorList>
    </citation>
    <scope>NUCLEOTIDE SEQUENCE [LARGE SCALE GENOMIC DNA]</scope>
    <source>
        <strain evidence="5">wkB301</strain>
    </source>
</reference>
<dbReference type="SUPFAM" id="SSF55909">
    <property type="entry name" value="Pentein"/>
    <property type="match status" value="1"/>
</dbReference>
<name>A0A2S8ADP4_9FLAO</name>
<comment type="pathway">
    <text evidence="1">Amino-acid degradation; L-arginine degradation via ADI pathway; carbamoyl phosphate from L-arginine: step 1/2.</text>
</comment>
<gene>
    <name evidence="4" type="ORF">C4S77_05310</name>
</gene>
<dbReference type="OrthoDB" id="9807502at2"/>
<dbReference type="EC" id="3.5.3.6" evidence="2"/>
<evidence type="ECO:0000313" key="5">
    <source>
        <dbReference type="Proteomes" id="UP000238042"/>
    </source>
</evidence>
<proteinExistence type="predicted"/>
<dbReference type="PANTHER" id="PTHR47271:SF2">
    <property type="entry name" value="ARGININE DEIMINASE"/>
    <property type="match status" value="1"/>
</dbReference>
<sequence length="306" mass="35636">MQLLNINDETSELETVVLGQPHSMGKTPNLEETYDAKSYENVTNNSYPQEDDIIYEMTCFEKILNDHKVKVLRPRILKDCNQVFARDVAFVIENKVIISNIIPDRADEQEAYKEIFDMISFQDIYNLPEKAHVEGGDIILCNDTIFCGVYKGDDYSSLKTARTNAYAIDFLKELFPHKTFIDISLKKNDKDPKQGILHLDCTFMPVGKNKAIVYKEGFINLKDYQFIVDFFGKDNIFEITQQEMYYMNTNIFSISPEVVVSEERFIRLNKFLEEKWNLTVKKVPYYEISKMGGLLRCSTLPLKRKK</sequence>
<dbReference type="Pfam" id="PF19420">
    <property type="entry name" value="DDAH_eukar"/>
    <property type="match status" value="1"/>
</dbReference>